<comment type="caution">
    <text evidence="1">The sequence shown here is derived from an EMBL/GenBank/DDBJ whole genome shotgun (WGS) entry which is preliminary data.</text>
</comment>
<name>A0A4Y7R788_9FIRM</name>
<gene>
    <name evidence="1" type="ORF">Psch_03388</name>
</gene>
<dbReference type="RefSeq" id="WP_190258981.1">
    <property type="nucleotide sequence ID" value="NZ_QFGA01000003.1"/>
</dbReference>
<evidence type="ECO:0008006" key="3">
    <source>
        <dbReference type="Google" id="ProtNLM"/>
    </source>
</evidence>
<dbReference type="EMBL" id="QFGA01000003">
    <property type="protein sequence ID" value="TEB04626.1"/>
    <property type="molecule type" value="Genomic_DNA"/>
</dbReference>
<dbReference type="Proteomes" id="UP000298324">
    <property type="component" value="Unassembled WGS sequence"/>
</dbReference>
<organism evidence="1 2">
    <name type="scientific">Pelotomaculum schinkii</name>
    <dbReference type="NCBI Taxonomy" id="78350"/>
    <lineage>
        <taxon>Bacteria</taxon>
        <taxon>Bacillati</taxon>
        <taxon>Bacillota</taxon>
        <taxon>Clostridia</taxon>
        <taxon>Eubacteriales</taxon>
        <taxon>Desulfotomaculaceae</taxon>
        <taxon>Pelotomaculum</taxon>
    </lineage>
</organism>
<keyword evidence="2" id="KW-1185">Reference proteome</keyword>
<dbReference type="AlphaFoldDB" id="A0A4Y7R788"/>
<evidence type="ECO:0000313" key="2">
    <source>
        <dbReference type="Proteomes" id="UP000298324"/>
    </source>
</evidence>
<proteinExistence type="predicted"/>
<dbReference type="Gene3D" id="2.50.20.20">
    <property type="match status" value="1"/>
</dbReference>
<sequence>MQRPRWLVLKRRAVVPSLALALVLFLVIWGVGQLISRGAGKVPPREMLKTGLEKTKASVSFRYQAETRLTSEGKSDMEFFSKVEGEMVAPANIHMQGTMMNTPIEFIQVGDSSYFKDQPSGRWVTLTGNRLADSELFYAELNPLAYFNFKDVPELKYAGTEKVNGETLLLLEMRPNLMDPFLELRLTDYYYKVWLSPEDYRLRQAVLQAKDKHNPKGGIEINLRFWDYDKVPPINPPV</sequence>
<accession>A0A4Y7R788</accession>
<reference evidence="1 2" key="1">
    <citation type="journal article" date="2018" name="Environ. Microbiol.">
        <title>Novel energy conservation strategies and behaviour of Pelotomaculum schinkii driving syntrophic propionate catabolism.</title>
        <authorList>
            <person name="Hidalgo-Ahumada C.A.P."/>
            <person name="Nobu M.K."/>
            <person name="Narihiro T."/>
            <person name="Tamaki H."/>
            <person name="Liu W.T."/>
            <person name="Kamagata Y."/>
            <person name="Stams A.J.M."/>
            <person name="Imachi H."/>
            <person name="Sousa D.Z."/>
        </authorList>
    </citation>
    <scope>NUCLEOTIDE SEQUENCE [LARGE SCALE GENOMIC DNA]</scope>
    <source>
        <strain evidence="1 2">HH</strain>
    </source>
</reference>
<protein>
    <recommendedName>
        <fullName evidence="3">LppX_LprAFG lipoprotein</fullName>
    </recommendedName>
</protein>
<evidence type="ECO:0000313" key="1">
    <source>
        <dbReference type="EMBL" id="TEB04626.1"/>
    </source>
</evidence>